<dbReference type="EMBL" id="CP091430">
    <property type="protein sequence ID" value="UVI32458.1"/>
    <property type="molecule type" value="Genomic_DNA"/>
</dbReference>
<dbReference type="InterPro" id="IPR003772">
    <property type="entry name" value="YceD"/>
</dbReference>
<protein>
    <submittedName>
        <fullName evidence="1">DUF177 domain-containing protein</fullName>
    </submittedName>
</protein>
<gene>
    <name evidence="1" type="ORF">L1F29_11810</name>
</gene>
<evidence type="ECO:0000313" key="2">
    <source>
        <dbReference type="Proteomes" id="UP001057877"/>
    </source>
</evidence>
<dbReference type="PANTHER" id="PTHR34374:SF1">
    <property type="entry name" value="LARGE RIBOSOMAL RNA SUBUNIT ACCUMULATION PROTEIN YCED HOMOLOG 1, CHLOROPLASTIC"/>
    <property type="match status" value="1"/>
</dbReference>
<dbReference type="RefSeq" id="WP_258388512.1">
    <property type="nucleotide sequence ID" value="NZ_CP091430.1"/>
</dbReference>
<dbReference type="PANTHER" id="PTHR34374">
    <property type="entry name" value="LARGE RIBOSOMAL RNA SUBUNIT ACCUMULATION PROTEIN YCED HOMOLOG 1, CHLOROPLASTIC"/>
    <property type="match status" value="1"/>
</dbReference>
<proteinExistence type="predicted"/>
<name>A0ABY5SJM7_9BACL</name>
<accession>A0ABY5SJM7</accession>
<dbReference type="Proteomes" id="UP001057877">
    <property type="component" value="Chromosome"/>
</dbReference>
<dbReference type="Pfam" id="PF02620">
    <property type="entry name" value="YceD"/>
    <property type="match status" value="1"/>
</dbReference>
<evidence type="ECO:0000313" key="1">
    <source>
        <dbReference type="EMBL" id="UVI32458.1"/>
    </source>
</evidence>
<sequence>MEIHIQELASKGTKTSIRKSLNAGWLQEVRKDILHVGPMEVELEASGQNGIVHLDGEFSLDIEMACSRCLEPVKQHIAVPFHERFKPANTRSGEAAEEDEVIVVEEDKLDLEPLIEESMMLSLPFVPLCGEDCKGLCHTCGANLNETDCGCTQDRIDPRLAALKDLFKES</sequence>
<reference evidence="1" key="1">
    <citation type="submission" date="2022-01" db="EMBL/GenBank/DDBJ databases">
        <title>Paenibacillus spongiae sp. nov., isolated from marine sponge.</title>
        <authorList>
            <person name="Li Z."/>
            <person name="Zhang M."/>
        </authorList>
    </citation>
    <scope>NUCLEOTIDE SEQUENCE</scope>
    <source>
        <strain evidence="1">PHS-Z3</strain>
    </source>
</reference>
<keyword evidence="2" id="KW-1185">Reference proteome</keyword>
<organism evidence="1 2">
    <name type="scientific">Paenibacillus spongiae</name>
    <dbReference type="NCBI Taxonomy" id="2909671"/>
    <lineage>
        <taxon>Bacteria</taxon>
        <taxon>Bacillati</taxon>
        <taxon>Bacillota</taxon>
        <taxon>Bacilli</taxon>
        <taxon>Bacillales</taxon>
        <taxon>Paenibacillaceae</taxon>
        <taxon>Paenibacillus</taxon>
    </lineage>
</organism>